<name>A0AA49GDD0_9BACT</name>
<protein>
    <submittedName>
        <fullName evidence="1">DUF4249 family protein</fullName>
    </submittedName>
</protein>
<dbReference type="EMBL" id="CP129968">
    <property type="protein sequence ID" value="WKK79963.2"/>
    <property type="molecule type" value="Genomic_DNA"/>
</dbReference>
<reference evidence="1" key="1">
    <citation type="submission" date="2023-08" db="EMBL/GenBank/DDBJ databases">
        <title>Comparative genomics and taxonomic characterization of three novel marine species of genus Marivirga.</title>
        <authorList>
            <person name="Muhammad N."/>
            <person name="Kim S.-G."/>
        </authorList>
    </citation>
    <scope>NUCLEOTIDE SEQUENCE</scope>
    <source>
        <strain evidence="1">BKB1-2</strain>
    </source>
</reference>
<dbReference type="Pfam" id="PF14054">
    <property type="entry name" value="DUF4249"/>
    <property type="match status" value="1"/>
</dbReference>
<dbReference type="RefSeq" id="WP_322346588.1">
    <property type="nucleotide sequence ID" value="NZ_CP129968.2"/>
</dbReference>
<organism evidence="1">
    <name type="scientific">Marivirga arenosa</name>
    <dbReference type="NCBI Taxonomy" id="3059076"/>
    <lineage>
        <taxon>Bacteria</taxon>
        <taxon>Pseudomonadati</taxon>
        <taxon>Bacteroidota</taxon>
        <taxon>Cytophagia</taxon>
        <taxon>Cytophagales</taxon>
        <taxon>Marivirgaceae</taxon>
        <taxon>Marivirga</taxon>
    </lineage>
</organism>
<dbReference type="Proteomes" id="UP001232019">
    <property type="component" value="Chromosome"/>
</dbReference>
<gene>
    <name evidence="1" type="ORF">QYS47_22330</name>
</gene>
<proteinExistence type="predicted"/>
<dbReference type="AlphaFoldDB" id="A0AA49GDD0"/>
<evidence type="ECO:0000313" key="1">
    <source>
        <dbReference type="EMBL" id="WKK79963.2"/>
    </source>
</evidence>
<dbReference type="InterPro" id="IPR025345">
    <property type="entry name" value="DUF4249"/>
</dbReference>
<dbReference type="KEGG" id="marp:QYS47_22330"/>
<sequence>MKKIFLYTILYCLCISCIDPYEPDYSNIENENRIVVDAKLSNADTIYKIALSNTIDVGADTSANFIIANRVFILDDNGLEYSFVHKGQGIYELASSELCFELDNTYQLNIELEDGTQYSSTPVSLPEQVKFTEIKYRLQDKLIIVDEEEVYVQYIDFYGINNLQRNNSIFYQIGYEGFFALYPPYQGSSICWPACKWEEDQIPPDLSSLTFCYAPDVDYSPLNVIDLKPENNEIVVASLPTDFKFAREYSMNLIINSIDKSTFEYILAQKNQLDYGGGLFDPPPTNIIGNISNPQRREDYALGNFSIVNSYEIRVHVPAISNADYSFCDYSAEGICFEPPFDYCCDCRQYPGAITTRPEFFPAQ</sequence>
<accession>A0AA49GDD0</accession>